<dbReference type="AlphaFoldDB" id="A0A835ALA6"/>
<dbReference type="OrthoDB" id="721156at2759"/>
<protein>
    <submittedName>
        <fullName evidence="1">Uncharacterized protein</fullName>
    </submittedName>
</protein>
<keyword evidence="2" id="KW-1185">Reference proteome</keyword>
<name>A0A835ALA6_9POAL</name>
<organism evidence="1 2">
    <name type="scientific">Digitaria exilis</name>
    <dbReference type="NCBI Taxonomy" id="1010633"/>
    <lineage>
        <taxon>Eukaryota</taxon>
        <taxon>Viridiplantae</taxon>
        <taxon>Streptophyta</taxon>
        <taxon>Embryophyta</taxon>
        <taxon>Tracheophyta</taxon>
        <taxon>Spermatophyta</taxon>
        <taxon>Magnoliopsida</taxon>
        <taxon>Liliopsida</taxon>
        <taxon>Poales</taxon>
        <taxon>Poaceae</taxon>
        <taxon>PACMAD clade</taxon>
        <taxon>Panicoideae</taxon>
        <taxon>Panicodae</taxon>
        <taxon>Paniceae</taxon>
        <taxon>Anthephorinae</taxon>
        <taxon>Digitaria</taxon>
    </lineage>
</organism>
<gene>
    <name evidence="1" type="ORF">HU200_053092</name>
</gene>
<sequence length="178" mass="18469">MAPPPRQWGVVEPAWPCGSTAILLITQPNTLIPLVAGFFCDHVAVVPYHEKAVAVVNTCAVEVLEHGGDSGMEAGAGNGVLGVMASGEQGVKNEAVVCSELWAVVHGEPRVENKAVVHGEKVVAVNGEKVVKNEAVEHGEKAVAVNGEQGVNNEAAVHGEKVVVHSEPGVVVRGELEV</sequence>
<proteinExistence type="predicted"/>
<accession>A0A835ALA6</accession>
<dbReference type="Proteomes" id="UP000636709">
    <property type="component" value="Unassembled WGS sequence"/>
</dbReference>
<evidence type="ECO:0000313" key="2">
    <source>
        <dbReference type="Proteomes" id="UP000636709"/>
    </source>
</evidence>
<reference evidence="1" key="1">
    <citation type="submission" date="2020-07" db="EMBL/GenBank/DDBJ databases">
        <title>Genome sequence and genetic diversity analysis of an under-domesticated orphan crop, white fonio (Digitaria exilis).</title>
        <authorList>
            <person name="Bennetzen J.L."/>
            <person name="Chen S."/>
            <person name="Ma X."/>
            <person name="Wang X."/>
            <person name="Yssel A.E.J."/>
            <person name="Chaluvadi S.R."/>
            <person name="Johnson M."/>
            <person name="Gangashetty P."/>
            <person name="Hamidou F."/>
            <person name="Sanogo M.D."/>
            <person name="Zwaenepoel A."/>
            <person name="Wallace J."/>
            <person name="Van De Peer Y."/>
            <person name="Van Deynze A."/>
        </authorList>
    </citation>
    <scope>NUCLEOTIDE SEQUENCE</scope>
    <source>
        <tissue evidence="1">Leaves</tissue>
    </source>
</reference>
<comment type="caution">
    <text evidence="1">The sequence shown here is derived from an EMBL/GenBank/DDBJ whole genome shotgun (WGS) entry which is preliminary data.</text>
</comment>
<dbReference type="EMBL" id="JACEFO010002300">
    <property type="protein sequence ID" value="KAF8667409.1"/>
    <property type="molecule type" value="Genomic_DNA"/>
</dbReference>
<evidence type="ECO:0000313" key="1">
    <source>
        <dbReference type="EMBL" id="KAF8667409.1"/>
    </source>
</evidence>